<evidence type="ECO:0000313" key="2">
    <source>
        <dbReference type="EMBL" id="KAF6004045.1"/>
    </source>
</evidence>
<dbReference type="Proteomes" id="UP000530660">
    <property type="component" value="Unassembled WGS sequence"/>
</dbReference>
<comment type="caution">
    <text evidence="2">The sequence shown here is derived from an EMBL/GenBank/DDBJ whole genome shotgun (WGS) entry which is preliminary data.</text>
</comment>
<gene>
    <name evidence="2" type="ORF">F1559_000676</name>
</gene>
<protein>
    <submittedName>
        <fullName evidence="2">Uncharacterized protein</fullName>
    </submittedName>
</protein>
<accession>A0A7J7ILP5</accession>
<dbReference type="EMBL" id="VWRR01000004">
    <property type="protein sequence ID" value="KAF6004045.1"/>
    <property type="molecule type" value="Genomic_DNA"/>
</dbReference>
<organism evidence="2 3">
    <name type="scientific">Cyanidiococcus yangmingshanensis</name>
    <dbReference type="NCBI Taxonomy" id="2690220"/>
    <lineage>
        <taxon>Eukaryota</taxon>
        <taxon>Rhodophyta</taxon>
        <taxon>Bangiophyceae</taxon>
        <taxon>Cyanidiales</taxon>
        <taxon>Cyanidiaceae</taxon>
        <taxon>Cyanidiococcus</taxon>
    </lineage>
</organism>
<name>A0A7J7ILP5_9RHOD</name>
<sequence>MIGSEQPDGRLGSQQRTEHVLTPHEMAQIGRAFREVFPEPPSALNSVPSNGLCLERITPEVTAWWQRNCRDRSEAWFKHWHAFVQFVRQRLTRSDLPHHRATYSRIRRWLAQFVRQTSSPEPIRPGPGVCKTTTNAASVHSKRRLANANRPRNCGPARSEPSPAQRVCTRRRRHLGSLECDLISLPPGWGLHDLPRGLRQRRPRQNPWSPTCRTPVWIHGLPSQGRHRWPGYLLEAIDLGVVGLHSSMPYVVVQAANPDRLSERAATILFAVPRSQIERFRLNGLDKVLAKERAHRRPDSRQSIRFERAVAEVRTGGERRAFR</sequence>
<feature type="region of interest" description="Disordered" evidence="1">
    <location>
        <begin position="1"/>
        <end position="22"/>
    </location>
</feature>
<proteinExistence type="predicted"/>
<keyword evidence="3" id="KW-1185">Reference proteome</keyword>
<feature type="region of interest" description="Disordered" evidence="1">
    <location>
        <begin position="118"/>
        <end position="165"/>
    </location>
</feature>
<dbReference type="AlphaFoldDB" id="A0A7J7ILP5"/>
<evidence type="ECO:0000313" key="3">
    <source>
        <dbReference type="Proteomes" id="UP000530660"/>
    </source>
</evidence>
<dbReference type="OrthoDB" id="10600864at2759"/>
<reference evidence="2 3" key="1">
    <citation type="journal article" date="2020" name="J. Phycol.">
        <title>Comparative genome analysis reveals Cyanidiococcus gen. nov., a new extremophilic red algal genus sister to Cyanidioschyzon (Cyanidioschyzonaceae, Rhodophyta).</title>
        <authorList>
            <person name="Liu S.-L."/>
            <person name="Chiang Y.-R."/>
            <person name="Yoon H.S."/>
            <person name="Fu H.-Y."/>
        </authorList>
    </citation>
    <scope>NUCLEOTIDE SEQUENCE [LARGE SCALE GENOMIC DNA]</scope>
    <source>
        <strain evidence="2 3">THAL066</strain>
    </source>
</reference>
<evidence type="ECO:0000256" key="1">
    <source>
        <dbReference type="SAM" id="MobiDB-lite"/>
    </source>
</evidence>